<evidence type="ECO:0000313" key="4">
    <source>
        <dbReference type="Proteomes" id="UP000531659"/>
    </source>
</evidence>
<dbReference type="PANTHER" id="PTHR11178">
    <property type="entry name" value="IRON-SULFUR CLUSTER SCAFFOLD PROTEIN NFU-RELATED"/>
    <property type="match status" value="1"/>
</dbReference>
<dbReference type="InterPro" id="IPR034904">
    <property type="entry name" value="FSCA_dom_sf"/>
</dbReference>
<reference evidence="3 4" key="1">
    <citation type="submission" date="2020-05" db="EMBL/GenBank/DDBJ databases">
        <title>Complete genome of Clostridium estertheticum subspecies estertheticum, isolated from Vacuum packed lamb meat from New Zealand imported to Switzerland.</title>
        <authorList>
            <person name="Wambui J."/>
            <person name="Stevens M.J.A."/>
            <person name="Stephan R."/>
        </authorList>
    </citation>
    <scope>NUCLEOTIDE SEQUENCE [LARGE SCALE GENOMIC DNA]</scope>
    <source>
        <strain evidence="3 4">CEST001</strain>
    </source>
</reference>
<evidence type="ECO:0000259" key="2">
    <source>
        <dbReference type="Pfam" id="PF01106"/>
    </source>
</evidence>
<comment type="caution">
    <text evidence="3">The sequence shown here is derived from an EMBL/GenBank/DDBJ whole genome shotgun (WGS) entry which is preliminary data.</text>
</comment>
<dbReference type="AlphaFoldDB" id="A0A7Y3SZ86"/>
<dbReference type="InterPro" id="IPR001075">
    <property type="entry name" value="NIF_FeS_clus_asmbl_NifU_C"/>
</dbReference>
<protein>
    <submittedName>
        <fullName evidence="3">NifU family protein</fullName>
    </submittedName>
</protein>
<dbReference type="Pfam" id="PF01106">
    <property type="entry name" value="NifU"/>
    <property type="match status" value="1"/>
</dbReference>
<dbReference type="GO" id="GO:0005506">
    <property type="term" value="F:iron ion binding"/>
    <property type="evidence" value="ECO:0007669"/>
    <property type="project" value="InterPro"/>
</dbReference>
<sequence length="107" mass="12086">MVSKVEVGANEVMYSEIEKILEFNVRPKLADHYGNIELISYNDGIVEVKLMGQCKGCLSAKYTVEDVVEVALKKNIPCIKKVILRNEVSEELLNQARKFLNEGNRGK</sequence>
<accession>A0A7Y3SZ86</accession>
<organism evidence="3 4">
    <name type="scientific">Clostridium estertheticum</name>
    <dbReference type="NCBI Taxonomy" id="238834"/>
    <lineage>
        <taxon>Bacteria</taxon>
        <taxon>Bacillati</taxon>
        <taxon>Bacillota</taxon>
        <taxon>Clostridia</taxon>
        <taxon>Eubacteriales</taxon>
        <taxon>Clostridiaceae</taxon>
        <taxon>Clostridium</taxon>
    </lineage>
</organism>
<dbReference type="GO" id="GO:0016226">
    <property type="term" value="P:iron-sulfur cluster assembly"/>
    <property type="evidence" value="ECO:0007669"/>
    <property type="project" value="InterPro"/>
</dbReference>
<dbReference type="RefSeq" id="WP_171297180.1">
    <property type="nucleotide sequence ID" value="NZ_CP077615.1"/>
</dbReference>
<feature type="domain" description="NIF system FeS cluster assembly NifU C-terminal" evidence="2">
    <location>
        <begin position="17"/>
        <end position="83"/>
    </location>
</feature>
<evidence type="ECO:0000313" key="3">
    <source>
        <dbReference type="EMBL" id="NNU76519.1"/>
    </source>
</evidence>
<dbReference type="GO" id="GO:0051536">
    <property type="term" value="F:iron-sulfur cluster binding"/>
    <property type="evidence" value="ECO:0007669"/>
    <property type="project" value="InterPro"/>
</dbReference>
<dbReference type="Proteomes" id="UP000531659">
    <property type="component" value="Unassembled WGS sequence"/>
</dbReference>
<dbReference type="SUPFAM" id="SSF117916">
    <property type="entry name" value="Fe-S cluster assembly (FSCA) domain-like"/>
    <property type="match status" value="1"/>
</dbReference>
<dbReference type="Gene3D" id="3.30.300.130">
    <property type="entry name" value="Fe-S cluster assembly (FSCA)"/>
    <property type="match status" value="1"/>
</dbReference>
<name>A0A7Y3SZ86_9CLOT</name>
<dbReference type="GeneID" id="83593204"/>
<dbReference type="EMBL" id="JABEYB010000007">
    <property type="protein sequence ID" value="NNU76519.1"/>
    <property type="molecule type" value="Genomic_DNA"/>
</dbReference>
<evidence type="ECO:0000256" key="1">
    <source>
        <dbReference type="ARBA" id="ARBA00049958"/>
    </source>
</evidence>
<proteinExistence type="predicted"/>
<gene>
    <name evidence="3" type="ORF">HLQ16_11305</name>
</gene>
<comment type="function">
    <text evidence="1">May be involved in the formation or repair of [Fe-S] clusters present in iron-sulfur proteins.</text>
</comment>